<evidence type="ECO:0000313" key="1">
    <source>
        <dbReference type="EMBL" id="AII27961.1"/>
    </source>
</evidence>
<name>A0A076G778_9CAUD</name>
<dbReference type="EMBL" id="KM051843">
    <property type="protein sequence ID" value="AII27961.1"/>
    <property type="molecule type" value="Genomic_DNA"/>
</dbReference>
<proteinExistence type="predicted"/>
<sequence>MKKVKITLRGGGALEWTPRNQTRNILGLWNWMSRTQNESAILNFEEGGVRLSEIAAMEYIEEPKQVEPHETDEQYRVIEGIVYANGEEPIKDINSFERIDVYPNLTSLVNELGQSSKRDLAGEGYVFAEITCRVPLDEFERFEGGKWAFANRRDIVSEPVMFELSYKLLEGYVDRYEYAIKENTDSYMSVNSALSAPEDSRLVYALVPVISSSMEEHGAVIVPCYHVAPTESEDS</sequence>
<reference evidence="1 2" key="1">
    <citation type="submission" date="2014-06" db="EMBL/GenBank/DDBJ databases">
        <title>Bioinformatic genomic analysis of Bacillus phage Bobb.</title>
        <authorList>
            <person name="Lewis H.M.N."/>
            <person name="Temple L."/>
            <person name="Barth R.N."/>
            <person name="Bowles K.M."/>
            <person name="Churchin D.I."/>
            <person name="Scott-Croshaw C."/>
            <person name="Glasgow G.H."/>
            <person name="Gloe M.W."/>
            <person name="McGough T.M."/>
            <person name="Nutbrown S.A."/>
            <person name="Romulus S.R."/>
            <person name="Sanders K.A.M."/>
            <person name="Diachok C.R."/>
            <person name="Serigano J.P."/>
            <person name="Shin D."/>
            <person name="Suresh M.H."/>
            <person name="Conner A.R.N."/>
            <person name="Korba R.M."/>
            <person name="Livermore R.J."/>
            <person name="Rohlf M.B."/>
            <person name="Utterback S.D."/>
            <person name="Wilson V.E."/>
        </authorList>
    </citation>
    <scope>NUCLEOTIDE SEQUENCE [LARGE SCALE GENOMIC DNA]</scope>
</reference>
<dbReference type="GeneID" id="20283347"/>
<dbReference type="OrthoDB" id="30376at10239"/>
<dbReference type="RefSeq" id="YP_009056329.1">
    <property type="nucleotide sequence ID" value="NC_024792.1"/>
</dbReference>
<evidence type="ECO:0000313" key="2">
    <source>
        <dbReference type="Proteomes" id="UP000028664"/>
    </source>
</evidence>
<organism evidence="1 2">
    <name type="scientific">Bacillus phage Bobb</name>
    <dbReference type="NCBI Taxonomy" id="1527469"/>
    <lineage>
        <taxon>Viruses</taxon>
        <taxon>Duplodnaviria</taxon>
        <taxon>Heunggongvirae</taxon>
        <taxon>Uroviricota</taxon>
        <taxon>Caudoviricetes</taxon>
        <taxon>Herelleviridae</taxon>
        <taxon>Bastillevirinae</taxon>
        <taxon>Agatevirus</taxon>
        <taxon>Agatevirus bobb</taxon>
    </lineage>
</organism>
<dbReference type="KEGG" id="vg:20283347"/>
<keyword evidence="2" id="KW-1185">Reference proteome</keyword>
<protein>
    <submittedName>
        <fullName evidence="1">Uncharacterized protein</fullName>
    </submittedName>
</protein>
<dbReference type="Proteomes" id="UP000028664">
    <property type="component" value="Segment"/>
</dbReference>
<accession>A0A076G778</accession>